<comment type="caution">
    <text evidence="1">The sequence shown here is derived from an EMBL/GenBank/DDBJ whole genome shotgun (WGS) entry which is preliminary data.</text>
</comment>
<evidence type="ECO:0000313" key="1">
    <source>
        <dbReference type="EMBL" id="KAK3700991.1"/>
    </source>
</evidence>
<dbReference type="EMBL" id="JAUTXU010000178">
    <property type="protein sequence ID" value="KAK3700991.1"/>
    <property type="molecule type" value="Genomic_DNA"/>
</dbReference>
<name>A0ACC3MQ45_9PEZI</name>
<keyword evidence="2" id="KW-1185">Reference proteome</keyword>
<proteinExistence type="predicted"/>
<accession>A0ACC3MQ45</accession>
<evidence type="ECO:0000313" key="2">
    <source>
        <dbReference type="Proteomes" id="UP001281147"/>
    </source>
</evidence>
<organism evidence="1 2">
    <name type="scientific">Vermiconidia calcicola</name>
    <dbReference type="NCBI Taxonomy" id="1690605"/>
    <lineage>
        <taxon>Eukaryota</taxon>
        <taxon>Fungi</taxon>
        <taxon>Dikarya</taxon>
        <taxon>Ascomycota</taxon>
        <taxon>Pezizomycotina</taxon>
        <taxon>Dothideomycetes</taxon>
        <taxon>Dothideomycetidae</taxon>
        <taxon>Mycosphaerellales</taxon>
        <taxon>Extremaceae</taxon>
        <taxon>Vermiconidia</taxon>
    </lineage>
</organism>
<dbReference type="Proteomes" id="UP001281147">
    <property type="component" value="Unassembled WGS sequence"/>
</dbReference>
<protein>
    <submittedName>
        <fullName evidence="1">Uncharacterized protein</fullName>
    </submittedName>
</protein>
<gene>
    <name evidence="1" type="ORF">LTR37_015697</name>
</gene>
<reference evidence="1" key="1">
    <citation type="submission" date="2023-07" db="EMBL/GenBank/DDBJ databases">
        <title>Black Yeasts Isolated from many extreme environments.</title>
        <authorList>
            <person name="Coleine C."/>
            <person name="Stajich J.E."/>
            <person name="Selbmann L."/>
        </authorList>
    </citation>
    <scope>NUCLEOTIDE SEQUENCE</scope>
    <source>
        <strain evidence="1">CCFEE 5714</strain>
    </source>
</reference>
<sequence length="385" mass="42968">MAKKTMPNLRPYLNGSKRLLASYIIDWLVIFLIAGLGGLFNYVEPYHRPFSLLDLSISYPLVEEYFPVRNVILICGFMPAGIIAVIVLAFVPGPAFCRNTKRADILKLKFWEFEKGLAGFALALAVAFFITQGMKNLFGKPRPNLLARCDPDLSNIAGHIVGGHGQDISIRWTLVTWSICRSTNMRVLNDGFRSFPSGHSSFSWAGMLYLSLFFCSKFAIAVPFLPPNTASQVAGVGRSENHELLPMNNHGRYSTEDSGDKNFDSRDSTLADVRPVPIRNRAAAPPNYYIILAFIPIAIAVWICSTRFHEYYHFGFDIISGSLIGIGSAWFAFRWYHLPIRSGQGWAWGARSRSRAFGIGVGTHNYVGEEGWETAQKRPDIEAVA</sequence>